<accession>A0A2T1N877</accession>
<keyword evidence="1" id="KW-1133">Transmembrane helix</keyword>
<keyword evidence="1" id="KW-0812">Transmembrane</keyword>
<name>A0A2T1N877_9FLAO</name>
<proteinExistence type="predicted"/>
<feature type="transmembrane region" description="Helical" evidence="1">
    <location>
        <begin position="12"/>
        <end position="30"/>
    </location>
</feature>
<evidence type="ECO:0000313" key="2">
    <source>
        <dbReference type="EMBL" id="PSG88068.1"/>
    </source>
</evidence>
<feature type="transmembrane region" description="Helical" evidence="1">
    <location>
        <begin position="36"/>
        <end position="61"/>
    </location>
</feature>
<sequence>MKKLQLEYIRLGLVFICFVGIISLLFAYINQFDAQWFQIIGELLTIPILVGIAITPIWMVIDLIKKNIADKAIFNLTFFISVINVGLLSFMVFI</sequence>
<evidence type="ECO:0000313" key="3">
    <source>
        <dbReference type="Proteomes" id="UP000238426"/>
    </source>
</evidence>
<dbReference type="EMBL" id="PXOQ01000009">
    <property type="protein sequence ID" value="PSG88068.1"/>
    <property type="molecule type" value="Genomic_DNA"/>
</dbReference>
<feature type="transmembrane region" description="Helical" evidence="1">
    <location>
        <begin position="73"/>
        <end position="93"/>
    </location>
</feature>
<dbReference type="Proteomes" id="UP000238426">
    <property type="component" value="Unassembled WGS sequence"/>
</dbReference>
<dbReference type="AlphaFoldDB" id="A0A2T1N877"/>
<keyword evidence="3" id="KW-1185">Reference proteome</keyword>
<organism evidence="2 3">
    <name type="scientific">Aurantibacter aestuarii</name>
    <dbReference type="NCBI Taxonomy" id="1266046"/>
    <lineage>
        <taxon>Bacteria</taxon>
        <taxon>Pseudomonadati</taxon>
        <taxon>Bacteroidota</taxon>
        <taxon>Flavobacteriia</taxon>
        <taxon>Flavobacteriales</taxon>
        <taxon>Flavobacteriaceae</taxon>
        <taxon>Aurantibacter</taxon>
    </lineage>
</organism>
<evidence type="ECO:0000256" key="1">
    <source>
        <dbReference type="SAM" id="Phobius"/>
    </source>
</evidence>
<dbReference type="RefSeq" id="WP_106463206.1">
    <property type="nucleotide sequence ID" value="NZ_PXOQ01000009.1"/>
</dbReference>
<comment type="caution">
    <text evidence="2">The sequence shown here is derived from an EMBL/GenBank/DDBJ whole genome shotgun (WGS) entry which is preliminary data.</text>
</comment>
<reference evidence="2 3" key="1">
    <citation type="submission" date="2018-03" db="EMBL/GenBank/DDBJ databases">
        <title>Mesoflavibacter sp. HG37 and Mesoflavibacter sp. HG96 sp.nov., two marine bacteria isolated from seawater of Western Pacific Ocean.</title>
        <authorList>
            <person name="Cheng H."/>
            <person name="Wu Y.-H."/>
            <person name="Guo L.-L."/>
            <person name="Xu X.-W."/>
        </authorList>
    </citation>
    <scope>NUCLEOTIDE SEQUENCE [LARGE SCALE GENOMIC DNA]</scope>
    <source>
        <strain evidence="2 3">KCTC 32269</strain>
    </source>
</reference>
<protein>
    <submittedName>
        <fullName evidence="2">Uncharacterized protein</fullName>
    </submittedName>
</protein>
<dbReference type="OrthoDB" id="1454434at2"/>
<gene>
    <name evidence="2" type="ORF">C7H52_07120</name>
</gene>
<keyword evidence="1" id="KW-0472">Membrane</keyword>